<dbReference type="GO" id="GO:0005524">
    <property type="term" value="F:ATP binding"/>
    <property type="evidence" value="ECO:0007669"/>
    <property type="project" value="UniProtKB-KW"/>
</dbReference>
<organism evidence="11 12">
    <name type="scientific">Candidatus Coproplasma avicola</name>
    <dbReference type="NCBI Taxonomy" id="2840744"/>
    <lineage>
        <taxon>Bacteria</taxon>
        <taxon>Bacillati</taxon>
        <taxon>Bacillota</taxon>
        <taxon>Clostridia</taxon>
        <taxon>Eubacteriales</taxon>
        <taxon>Candidatus Coproplasma</taxon>
    </lineage>
</organism>
<dbReference type="PROSITE" id="PS00211">
    <property type="entry name" value="ABC_TRANSPORTER_1"/>
    <property type="match status" value="1"/>
</dbReference>
<reference evidence="11" key="1">
    <citation type="submission" date="2020-10" db="EMBL/GenBank/DDBJ databases">
        <authorList>
            <person name="Gilroy R."/>
        </authorList>
    </citation>
    <scope>NUCLEOTIDE SEQUENCE</scope>
    <source>
        <strain evidence="11">ChiW16-3235</strain>
    </source>
</reference>
<dbReference type="Gene3D" id="3.40.50.300">
    <property type="entry name" value="P-loop containing nucleotide triphosphate hydrolases"/>
    <property type="match status" value="1"/>
</dbReference>
<evidence type="ECO:0000256" key="1">
    <source>
        <dbReference type="ARBA" id="ARBA00004651"/>
    </source>
</evidence>
<dbReference type="GO" id="GO:0005886">
    <property type="term" value="C:plasma membrane"/>
    <property type="evidence" value="ECO:0007669"/>
    <property type="project" value="UniProtKB-SubCell"/>
</dbReference>
<keyword evidence="6 8" id="KW-1133">Transmembrane helix</keyword>
<dbReference type="Proteomes" id="UP000823913">
    <property type="component" value="Unassembled WGS sequence"/>
</dbReference>
<feature type="domain" description="ABC transporter" evidence="9">
    <location>
        <begin position="405"/>
        <end position="639"/>
    </location>
</feature>
<dbReference type="SMART" id="SM00382">
    <property type="entry name" value="AAA"/>
    <property type="match status" value="1"/>
</dbReference>
<evidence type="ECO:0000256" key="8">
    <source>
        <dbReference type="SAM" id="Phobius"/>
    </source>
</evidence>
<dbReference type="PANTHER" id="PTHR24221:SF499">
    <property type="entry name" value="FATTY ACID ABC TRANSPORTER ATP-BINDING_PERMEASE PROTEIN"/>
    <property type="match status" value="1"/>
</dbReference>
<keyword evidence="5 11" id="KW-0067">ATP-binding</keyword>
<gene>
    <name evidence="11" type="ORF">IAB94_04415</name>
</gene>
<feature type="transmembrane region" description="Helical" evidence="8">
    <location>
        <begin position="190"/>
        <end position="207"/>
    </location>
</feature>
<proteinExistence type="predicted"/>
<protein>
    <submittedName>
        <fullName evidence="11">ABC transporter ATP-binding protein</fullName>
    </submittedName>
</protein>
<dbReference type="Pfam" id="PF00005">
    <property type="entry name" value="ABC_tran"/>
    <property type="match status" value="1"/>
</dbReference>
<dbReference type="GO" id="GO:0016887">
    <property type="term" value="F:ATP hydrolysis activity"/>
    <property type="evidence" value="ECO:0007669"/>
    <property type="project" value="InterPro"/>
</dbReference>
<dbReference type="InterPro" id="IPR027417">
    <property type="entry name" value="P-loop_NTPase"/>
</dbReference>
<dbReference type="AlphaFoldDB" id="A0A9D1E6C8"/>
<dbReference type="PANTHER" id="PTHR24221">
    <property type="entry name" value="ATP-BINDING CASSETTE SUB-FAMILY B"/>
    <property type="match status" value="1"/>
</dbReference>
<name>A0A9D1E6C8_9FIRM</name>
<dbReference type="CDD" id="cd18547">
    <property type="entry name" value="ABC_6TM_Tm288_like"/>
    <property type="match status" value="1"/>
</dbReference>
<dbReference type="InterPro" id="IPR011527">
    <property type="entry name" value="ABC1_TM_dom"/>
</dbReference>
<dbReference type="PROSITE" id="PS50929">
    <property type="entry name" value="ABC_TM1F"/>
    <property type="match status" value="1"/>
</dbReference>
<feature type="transmembrane region" description="Helical" evidence="8">
    <location>
        <begin position="164"/>
        <end position="184"/>
    </location>
</feature>
<keyword evidence="3 8" id="KW-0812">Transmembrane</keyword>
<feature type="domain" description="ABC transmembrane type-1" evidence="10">
    <location>
        <begin position="42"/>
        <end position="350"/>
    </location>
</feature>
<evidence type="ECO:0000256" key="5">
    <source>
        <dbReference type="ARBA" id="ARBA00022840"/>
    </source>
</evidence>
<dbReference type="FunFam" id="3.40.50.300:FF:000287">
    <property type="entry name" value="Multidrug ABC transporter ATP-binding protein"/>
    <property type="match status" value="1"/>
</dbReference>
<comment type="caution">
    <text evidence="11">The sequence shown here is derived from an EMBL/GenBank/DDBJ whole genome shotgun (WGS) entry which is preliminary data.</text>
</comment>
<sequence length="644" mass="71099">MPKKVNDYGGDLIKTKRGAKNPMVTLKRLLKYTFSNYKVATVFVIIGVIISASASAIGSALLAPIIAMLTPDESTGQIMATMSDIVPYIVAIGCVYLLGAACSFMYNRIMMYIAQGTLKKLRDEMFYKMHKLPLQYFDTHTHGDLMSMYTNDVDTMRQMLSQTIPQLVSSVVTIIALLVLMIYYSFTLTIVMLIMLAIMILCIKSIGTKSAKNFLVQQQALGALNGYVEEMTEGQKVIKVFCHEQKAREQFKIVNDKLNETGSRANAYAFVMGPITNNLGYIQYIMVALVGLALVLSGNQVGLLSAYGTFSGTGLTIGVCAGILVSFLGYSRSFNMPIQQVSQQFNAIVMALAGAERVFEMTDTQPEDEGGDITLTKGEMAEGVWAWKKPVPGGKPEYIPLKGDIRFYDVVFGYTPEKVILKHISLYAKPGQKIAFVGATGAGKTTITNLINRFYDIQSGKITYDGIDIKDIKKSDLRRSLGIVLQDTHLFTGTVMDNIRYGRLDATDEECIKAAKLANADSFITHLPEGYQTMIKGDGANLSQGQRQLLAIARAMVSECPVLILDEATSSIDTRTEKLIEQGMDKLMEGRTVFVIAHRLSTVRNSQAIMVLDHGEIIERGNHEQLIAQKGKYYQLYTGAFELE</sequence>
<evidence type="ECO:0000256" key="4">
    <source>
        <dbReference type="ARBA" id="ARBA00022741"/>
    </source>
</evidence>
<evidence type="ECO:0000256" key="2">
    <source>
        <dbReference type="ARBA" id="ARBA00022448"/>
    </source>
</evidence>
<evidence type="ECO:0000256" key="6">
    <source>
        <dbReference type="ARBA" id="ARBA00022989"/>
    </source>
</evidence>
<dbReference type="Pfam" id="PF00664">
    <property type="entry name" value="ABC_membrane"/>
    <property type="match status" value="1"/>
</dbReference>
<evidence type="ECO:0000256" key="3">
    <source>
        <dbReference type="ARBA" id="ARBA00022692"/>
    </source>
</evidence>
<dbReference type="SUPFAM" id="SSF90123">
    <property type="entry name" value="ABC transporter transmembrane region"/>
    <property type="match status" value="1"/>
</dbReference>
<dbReference type="InterPro" id="IPR003593">
    <property type="entry name" value="AAA+_ATPase"/>
</dbReference>
<dbReference type="InterPro" id="IPR039421">
    <property type="entry name" value="Type_1_exporter"/>
</dbReference>
<feature type="transmembrane region" description="Helical" evidence="8">
    <location>
        <begin position="281"/>
        <end position="298"/>
    </location>
</feature>
<dbReference type="Gene3D" id="1.20.1560.10">
    <property type="entry name" value="ABC transporter type 1, transmembrane domain"/>
    <property type="match status" value="1"/>
</dbReference>
<keyword evidence="2" id="KW-0813">Transport</keyword>
<keyword evidence="4" id="KW-0547">Nucleotide-binding</keyword>
<dbReference type="InterPro" id="IPR003439">
    <property type="entry name" value="ABC_transporter-like_ATP-bd"/>
</dbReference>
<dbReference type="PROSITE" id="PS50893">
    <property type="entry name" value="ABC_TRANSPORTER_2"/>
    <property type="match status" value="1"/>
</dbReference>
<dbReference type="EMBL" id="DVHK01000093">
    <property type="protein sequence ID" value="HIR67270.1"/>
    <property type="molecule type" value="Genomic_DNA"/>
</dbReference>
<dbReference type="SUPFAM" id="SSF52540">
    <property type="entry name" value="P-loop containing nucleoside triphosphate hydrolases"/>
    <property type="match status" value="1"/>
</dbReference>
<keyword evidence="7 8" id="KW-0472">Membrane</keyword>
<dbReference type="GO" id="GO:0140359">
    <property type="term" value="F:ABC-type transporter activity"/>
    <property type="evidence" value="ECO:0007669"/>
    <property type="project" value="InterPro"/>
</dbReference>
<dbReference type="InterPro" id="IPR036640">
    <property type="entry name" value="ABC1_TM_sf"/>
</dbReference>
<feature type="transmembrane region" description="Helical" evidence="8">
    <location>
        <begin position="304"/>
        <end position="330"/>
    </location>
</feature>
<evidence type="ECO:0000259" key="9">
    <source>
        <dbReference type="PROSITE" id="PS50893"/>
    </source>
</evidence>
<reference evidence="11" key="2">
    <citation type="journal article" date="2021" name="PeerJ">
        <title>Extensive microbial diversity within the chicken gut microbiome revealed by metagenomics and culture.</title>
        <authorList>
            <person name="Gilroy R."/>
            <person name="Ravi A."/>
            <person name="Getino M."/>
            <person name="Pursley I."/>
            <person name="Horton D.L."/>
            <person name="Alikhan N.F."/>
            <person name="Baker D."/>
            <person name="Gharbi K."/>
            <person name="Hall N."/>
            <person name="Watson M."/>
            <person name="Adriaenssens E.M."/>
            <person name="Foster-Nyarko E."/>
            <person name="Jarju S."/>
            <person name="Secka A."/>
            <person name="Antonio M."/>
            <person name="Oren A."/>
            <person name="Chaudhuri R.R."/>
            <person name="La Ragione R."/>
            <person name="Hildebrand F."/>
            <person name="Pallen M.J."/>
        </authorList>
    </citation>
    <scope>NUCLEOTIDE SEQUENCE</scope>
    <source>
        <strain evidence="11">ChiW16-3235</strain>
    </source>
</reference>
<dbReference type="CDD" id="cd03254">
    <property type="entry name" value="ABCC_Glucan_exporter_like"/>
    <property type="match status" value="1"/>
</dbReference>
<feature type="transmembrane region" description="Helical" evidence="8">
    <location>
        <begin position="37"/>
        <end position="65"/>
    </location>
</feature>
<evidence type="ECO:0000313" key="12">
    <source>
        <dbReference type="Proteomes" id="UP000823913"/>
    </source>
</evidence>
<accession>A0A9D1E6C8</accession>
<evidence type="ECO:0000313" key="11">
    <source>
        <dbReference type="EMBL" id="HIR67270.1"/>
    </source>
</evidence>
<evidence type="ECO:0000259" key="10">
    <source>
        <dbReference type="PROSITE" id="PS50929"/>
    </source>
</evidence>
<comment type="subcellular location">
    <subcellularLocation>
        <location evidence="1">Cell membrane</location>
        <topology evidence="1">Multi-pass membrane protein</topology>
    </subcellularLocation>
</comment>
<dbReference type="InterPro" id="IPR017871">
    <property type="entry name" value="ABC_transporter-like_CS"/>
</dbReference>
<evidence type="ECO:0000256" key="7">
    <source>
        <dbReference type="ARBA" id="ARBA00023136"/>
    </source>
</evidence>
<feature type="transmembrane region" description="Helical" evidence="8">
    <location>
        <begin position="85"/>
        <end position="106"/>
    </location>
</feature>